<proteinExistence type="predicted"/>
<evidence type="ECO:0000256" key="3">
    <source>
        <dbReference type="SAM" id="MobiDB-lite"/>
    </source>
</evidence>
<organism evidence="4 5">
    <name type="scientific">Pisolithus microcarpus 441</name>
    <dbReference type="NCBI Taxonomy" id="765257"/>
    <lineage>
        <taxon>Eukaryota</taxon>
        <taxon>Fungi</taxon>
        <taxon>Dikarya</taxon>
        <taxon>Basidiomycota</taxon>
        <taxon>Agaricomycotina</taxon>
        <taxon>Agaricomycetes</taxon>
        <taxon>Agaricomycetidae</taxon>
        <taxon>Boletales</taxon>
        <taxon>Sclerodermatineae</taxon>
        <taxon>Pisolithaceae</taxon>
        <taxon>Pisolithus</taxon>
    </lineage>
</organism>
<protein>
    <recommendedName>
        <fullName evidence="6">N-terminal acetyltransferase A, auxiliary subunit</fullName>
    </recommendedName>
</protein>
<keyword evidence="1" id="KW-0677">Repeat</keyword>
<gene>
    <name evidence="4" type="ORF">PISMIDRAFT_91631</name>
</gene>
<feature type="compositionally biased region" description="Basic residues" evidence="3">
    <location>
        <begin position="604"/>
        <end position="613"/>
    </location>
</feature>
<evidence type="ECO:0008006" key="6">
    <source>
        <dbReference type="Google" id="ProtNLM"/>
    </source>
</evidence>
<dbReference type="PIRSF" id="PIRSF000422">
    <property type="entry name" value="N-terminal-AcTrfase-A_aux_su"/>
    <property type="match status" value="1"/>
</dbReference>
<sequence length="884" mass="99775">MASQQATLAQKDRKAFQDLLSCYELKQLTKGRKVADQILKKYPDHGETMCMKGLILVHLGQRDEGIKLIREGMRKDLTSHICWHVWALVQKGEHKYEEALKSYMQALRFDKDNFNIVRETSVLQTQTRAYESLVESRLHMLRLRPSFRAHWVGLAVAYQLSGNLVEAKRVLEHFQSLLREGPVNDAEYSEFLLFHVHVLEDLGHLQDALAFLDKKSKDRYIVDRTATHTFRARILSKLKNTNKESPQAAEWSTRAESEWRALLDLNPECSDYYQAVLANQGIDLGDLDEDSCTKALALLSEFAVHFPKAYAPRQLALTVAQGDRFRGLAKPYIEVALSKGIPSLFSNLKKLYANPLKCQVIEEIVEDIRASFLVDPASPSEPAKYLWTLYFLAQHYSFLGRHRRALEILNLAVEHTPTLPELYMTKAKVLKRAGDPYGAVRSMDEARKLDGQDRFINTKSGKYRLRAGMVDEAEEILGLFTRKGAATPGADLTEMQALHYLVEVGDAYRRIGKLNLALKKYYAVQKVFEAFREDQYDFHQYSIRKTILLPYFDMLKWEDEVQSHPVYVHAVVSATRIWIRLHDDPSLGKSLQPSAETTDASRKALSKAKKAAHKGNDPSQESQDAANKKVSNQSEDKGLDAPIPKDEDPDGVKMVLADDALERAAKFLATLKESGKRSIDACLANFDVAMRRKKYLQAARALTHAHAVDAQHPQLHLRVVQFGNTGESLWLISVTTKLSVAVSSVSDSIANPVKSVLHETLISLKPEEISLDVFTSQYLQSHSTSPSAILACAQACKFLGNPTEDVESLLFTALKDDIGLSVEDGLRILSYLQCVKSTRAEEFRIACDNKFELSTVFKSSEEQAALRHQCLLEEKEDCDDVETL</sequence>
<dbReference type="Gene3D" id="1.25.40.1010">
    <property type="match status" value="1"/>
</dbReference>
<reference evidence="4 5" key="1">
    <citation type="submission" date="2014-04" db="EMBL/GenBank/DDBJ databases">
        <authorList>
            <consortium name="DOE Joint Genome Institute"/>
            <person name="Kuo A."/>
            <person name="Kohler A."/>
            <person name="Costa M.D."/>
            <person name="Nagy L.G."/>
            <person name="Floudas D."/>
            <person name="Copeland A."/>
            <person name="Barry K.W."/>
            <person name="Cichocki N."/>
            <person name="Veneault-Fourrey C."/>
            <person name="LaButti K."/>
            <person name="Lindquist E.A."/>
            <person name="Lipzen A."/>
            <person name="Lundell T."/>
            <person name="Morin E."/>
            <person name="Murat C."/>
            <person name="Sun H."/>
            <person name="Tunlid A."/>
            <person name="Henrissat B."/>
            <person name="Grigoriev I.V."/>
            <person name="Hibbett D.S."/>
            <person name="Martin F."/>
            <person name="Nordberg H.P."/>
            <person name="Cantor M.N."/>
            <person name="Hua S.X."/>
        </authorList>
    </citation>
    <scope>NUCLEOTIDE SEQUENCE [LARGE SCALE GENOMIC DNA]</scope>
    <source>
        <strain evidence="4 5">441</strain>
    </source>
</reference>
<evidence type="ECO:0000313" key="5">
    <source>
        <dbReference type="Proteomes" id="UP000054018"/>
    </source>
</evidence>
<dbReference type="EMBL" id="KN833693">
    <property type="protein sequence ID" value="KIK28243.1"/>
    <property type="molecule type" value="Genomic_DNA"/>
</dbReference>
<dbReference type="Pfam" id="PF12569">
    <property type="entry name" value="NatA_aux_su"/>
    <property type="match status" value="1"/>
</dbReference>
<dbReference type="AlphaFoldDB" id="A0A0D0A868"/>
<dbReference type="HOGENOM" id="CLU_006686_1_0_1"/>
<feature type="region of interest" description="Disordered" evidence="3">
    <location>
        <begin position="589"/>
        <end position="651"/>
    </location>
</feature>
<feature type="compositionally biased region" description="Polar residues" evidence="3">
    <location>
        <begin position="617"/>
        <end position="633"/>
    </location>
</feature>
<reference evidence="5" key="2">
    <citation type="submission" date="2015-01" db="EMBL/GenBank/DDBJ databases">
        <title>Evolutionary Origins and Diversification of the Mycorrhizal Mutualists.</title>
        <authorList>
            <consortium name="DOE Joint Genome Institute"/>
            <consortium name="Mycorrhizal Genomics Consortium"/>
            <person name="Kohler A."/>
            <person name="Kuo A."/>
            <person name="Nagy L.G."/>
            <person name="Floudas D."/>
            <person name="Copeland A."/>
            <person name="Barry K.W."/>
            <person name="Cichocki N."/>
            <person name="Veneault-Fourrey C."/>
            <person name="LaButti K."/>
            <person name="Lindquist E.A."/>
            <person name="Lipzen A."/>
            <person name="Lundell T."/>
            <person name="Morin E."/>
            <person name="Murat C."/>
            <person name="Riley R."/>
            <person name="Ohm R."/>
            <person name="Sun H."/>
            <person name="Tunlid A."/>
            <person name="Henrissat B."/>
            <person name="Grigoriev I.V."/>
            <person name="Hibbett D.S."/>
            <person name="Martin F."/>
        </authorList>
    </citation>
    <scope>NUCLEOTIDE SEQUENCE [LARGE SCALE GENOMIC DNA]</scope>
    <source>
        <strain evidence="5">441</strain>
    </source>
</reference>
<dbReference type="InterPro" id="IPR019734">
    <property type="entry name" value="TPR_rpt"/>
</dbReference>
<evidence type="ECO:0000256" key="2">
    <source>
        <dbReference type="ARBA" id="ARBA00022803"/>
    </source>
</evidence>
<keyword evidence="5" id="KW-1185">Reference proteome</keyword>
<evidence type="ECO:0000256" key="1">
    <source>
        <dbReference type="ARBA" id="ARBA00022737"/>
    </source>
</evidence>
<dbReference type="InterPro" id="IPR021183">
    <property type="entry name" value="NatA_aux_su"/>
</dbReference>
<dbReference type="PANTHER" id="PTHR22767:SF2">
    <property type="entry name" value="N(ALPHA)-ACETYLTRANSFERASE 15_16, ISOFORM A"/>
    <property type="match status" value="1"/>
</dbReference>
<accession>A0A0D0A868</accession>
<evidence type="ECO:0000313" key="4">
    <source>
        <dbReference type="EMBL" id="KIK28243.1"/>
    </source>
</evidence>
<dbReference type="OrthoDB" id="10263032at2759"/>
<dbReference type="STRING" id="765257.A0A0D0A868"/>
<dbReference type="Gene3D" id="1.25.40.1040">
    <property type="match status" value="1"/>
</dbReference>
<name>A0A0D0A868_9AGAM</name>
<feature type="compositionally biased region" description="Polar residues" evidence="3">
    <location>
        <begin position="589"/>
        <end position="598"/>
    </location>
</feature>
<dbReference type="InterPro" id="IPR011990">
    <property type="entry name" value="TPR-like_helical_dom_sf"/>
</dbReference>
<keyword evidence="2" id="KW-0802">TPR repeat</keyword>
<dbReference type="SUPFAM" id="SSF48452">
    <property type="entry name" value="TPR-like"/>
    <property type="match status" value="2"/>
</dbReference>
<dbReference type="Proteomes" id="UP000054018">
    <property type="component" value="Unassembled WGS sequence"/>
</dbReference>
<dbReference type="GO" id="GO:0031415">
    <property type="term" value="C:NatA complex"/>
    <property type="evidence" value="ECO:0007669"/>
    <property type="project" value="TreeGrafter"/>
</dbReference>
<feature type="compositionally biased region" description="Basic and acidic residues" evidence="3">
    <location>
        <begin position="634"/>
        <end position="646"/>
    </location>
</feature>
<dbReference type="SMART" id="SM00028">
    <property type="entry name" value="TPR"/>
    <property type="match status" value="5"/>
</dbReference>
<dbReference type="PANTHER" id="PTHR22767">
    <property type="entry name" value="N-TERMINAL ACETYLTRANSFERASE-RELATED"/>
    <property type="match status" value="1"/>
</dbReference>